<keyword evidence="7" id="KW-1185">Reference proteome</keyword>
<dbReference type="Proteomes" id="UP000019442">
    <property type="component" value="Chromosome"/>
</dbReference>
<dbReference type="GO" id="GO:0016757">
    <property type="term" value="F:glycosyltransferase activity"/>
    <property type="evidence" value="ECO:0007669"/>
    <property type="project" value="UniProtKB-KW"/>
</dbReference>
<dbReference type="InterPro" id="IPR001173">
    <property type="entry name" value="Glyco_trans_2-like"/>
</dbReference>
<evidence type="ECO:0000313" key="6">
    <source>
        <dbReference type="EMBL" id="AHK80653.1"/>
    </source>
</evidence>
<dbReference type="Pfam" id="PF00535">
    <property type="entry name" value="Glycos_transf_2"/>
    <property type="match status" value="1"/>
</dbReference>
<dbReference type="Gene3D" id="3.90.550.10">
    <property type="entry name" value="Spore Coat Polysaccharide Biosynthesis Protein SpsA, Chain A"/>
    <property type="match status" value="1"/>
</dbReference>
<gene>
    <name evidence="6" type="ORF">M911_06790</name>
</gene>
<dbReference type="RefSeq" id="WP_025281318.1">
    <property type="nucleotide sequence ID" value="NZ_CP007268.1"/>
</dbReference>
<keyword evidence="2" id="KW-0328">Glycosyltransferase</keyword>
<reference evidence="6 7" key="1">
    <citation type="journal article" date="2014" name="J Genomics">
        <title>Draft Genome Sequence of the Extremely Halophilic Phototrophic Purple Sulfur Bacterium Halorhodospira halochloris.</title>
        <authorList>
            <person name="Singh K.S."/>
            <person name="Kirksey J."/>
            <person name="Hoff W.D."/>
            <person name="Deole R."/>
        </authorList>
    </citation>
    <scope>NUCLEOTIDE SEQUENCE [LARGE SCALE GENOMIC DNA]</scope>
    <source>
        <strain evidence="6 7">A</strain>
    </source>
</reference>
<dbReference type="OrthoDB" id="9805612at2"/>
<dbReference type="InterPro" id="IPR029044">
    <property type="entry name" value="Nucleotide-diphossugar_trans"/>
</dbReference>
<keyword evidence="3" id="KW-0808">Transferase</keyword>
<protein>
    <recommendedName>
        <fullName evidence="5">Glycosyltransferase 2-like domain-containing protein</fullName>
    </recommendedName>
</protein>
<sequence length="693" mass="75820">MPTPTIHTERFQQIAELIQANDLDQAMSLLRESCANATTGGEALLWQAAQALKSHQAHTAWLLLCSANALLPSTPDIFLLLAKAARQQNAHALADQLLIKAQEKHPEDPSLNAAAWQARARQDSAHTLRRDILQYLPHVQHPHELKTLLALLPPSRIGAASLDTERGHITGWIFQPDQPQSAPMLVVEQNHKSTRLPADRPHPLLRGAGLSPTGGFRLQLPPGPHPIQLTLEDGTPLIGSPLVLPEPLPPHPPCPESLSPVHDIIVPVYRGEQATLACLHSVIDSRAHNRTPFEIHVLEDASPEPALVNALQALAQAGHIQLVQHPANLGFIRGMNRAMARHPDRHVVWLNADTRVQGNWLDRLHQAAHSAPNIASVTPLSNHGELMSFPQPAMSHPMPEPSAHRQLDELAQQAWNGDYPTLDVACGFCLYIRREALARTGYLDEIHLQGGYGEDTDWSLRARAQGLKHLGAPNIYVAHAGSLSFGPEKRWRVARHNALLRRRYPHAERSYQAHLASDPVKPHRERLQALLQPHDLGHSSPSAPEDSAVPASPHPIPQEATPSLLDGTALLIADTLNTPEIGQRWLHLARQLARHPGSPYLVLTADTPWQRLLQASSQVIYLQAPPGLSMSDTLTLAGCRAAVSLDTDPPTDWHAPTQARACGLPLFAPKSPRAREAGAQPLDLPINQEPCPA</sequence>
<dbReference type="PANTHER" id="PTHR43179:SF12">
    <property type="entry name" value="GALACTOFURANOSYLTRANSFERASE GLFT2"/>
    <property type="match status" value="1"/>
</dbReference>
<reference evidence="7" key="2">
    <citation type="submission" date="2014-02" db="EMBL/GenBank/DDBJ databases">
        <title>Draft Genome Sequence of extremely halophilic bacteria Halorhodospira halochloris.</title>
        <authorList>
            <person name="Singh K.S."/>
        </authorList>
    </citation>
    <scope>NUCLEOTIDE SEQUENCE [LARGE SCALE GENOMIC DNA]</scope>
    <source>
        <strain evidence="7">A</strain>
    </source>
</reference>
<dbReference type="AlphaFoldDB" id="W8KNE5"/>
<name>W8KNE5_9GAMM</name>
<proteinExistence type="inferred from homology"/>
<dbReference type="HOGENOM" id="CLU_346435_0_0_6"/>
<comment type="similarity">
    <text evidence="1">Belongs to the glycosyltransferase 2 family.</text>
</comment>
<dbReference type="EMBL" id="CP007268">
    <property type="protein sequence ID" value="AHK80653.1"/>
    <property type="molecule type" value="Genomic_DNA"/>
</dbReference>
<evidence type="ECO:0000313" key="7">
    <source>
        <dbReference type="Proteomes" id="UP000019442"/>
    </source>
</evidence>
<feature type="region of interest" description="Disordered" evidence="4">
    <location>
        <begin position="534"/>
        <end position="558"/>
    </location>
</feature>
<evidence type="ECO:0000256" key="4">
    <source>
        <dbReference type="SAM" id="MobiDB-lite"/>
    </source>
</evidence>
<accession>W8KNE5</accession>
<dbReference type="KEGG" id="hhc:M911_06790"/>
<dbReference type="PANTHER" id="PTHR43179">
    <property type="entry name" value="RHAMNOSYLTRANSFERASE WBBL"/>
    <property type="match status" value="1"/>
</dbReference>
<feature type="domain" description="Glycosyltransferase 2-like" evidence="5">
    <location>
        <begin position="264"/>
        <end position="438"/>
    </location>
</feature>
<dbReference type="SUPFAM" id="SSF53448">
    <property type="entry name" value="Nucleotide-diphospho-sugar transferases"/>
    <property type="match status" value="1"/>
</dbReference>
<evidence type="ECO:0000256" key="3">
    <source>
        <dbReference type="ARBA" id="ARBA00022679"/>
    </source>
</evidence>
<dbReference type="PATRIC" id="fig|1354791.3.peg.1820"/>
<feature type="region of interest" description="Disordered" evidence="4">
    <location>
        <begin position="673"/>
        <end position="693"/>
    </location>
</feature>
<organism evidence="6 7">
    <name type="scientific">Ectothiorhodospira haloalkaliphila</name>
    <dbReference type="NCBI Taxonomy" id="421628"/>
    <lineage>
        <taxon>Bacteria</taxon>
        <taxon>Pseudomonadati</taxon>
        <taxon>Pseudomonadota</taxon>
        <taxon>Gammaproteobacteria</taxon>
        <taxon>Chromatiales</taxon>
        <taxon>Ectothiorhodospiraceae</taxon>
        <taxon>Ectothiorhodospira</taxon>
    </lineage>
</organism>
<evidence type="ECO:0000256" key="1">
    <source>
        <dbReference type="ARBA" id="ARBA00006739"/>
    </source>
</evidence>
<evidence type="ECO:0000259" key="5">
    <source>
        <dbReference type="Pfam" id="PF00535"/>
    </source>
</evidence>
<evidence type="ECO:0000256" key="2">
    <source>
        <dbReference type="ARBA" id="ARBA00022676"/>
    </source>
</evidence>